<dbReference type="AlphaFoldDB" id="A0A9X5BBZ9"/>
<evidence type="ECO:0000313" key="6">
    <source>
        <dbReference type="Proteomes" id="UP001154420"/>
    </source>
</evidence>
<feature type="transmembrane region" description="Helical" evidence="4">
    <location>
        <begin position="43"/>
        <end position="66"/>
    </location>
</feature>
<dbReference type="EMBL" id="QZDT01000001">
    <property type="protein sequence ID" value="NBJ91051.1"/>
    <property type="molecule type" value="Genomic_DNA"/>
</dbReference>
<dbReference type="GO" id="GO:0015385">
    <property type="term" value="F:sodium:proton antiporter activity"/>
    <property type="evidence" value="ECO:0007669"/>
    <property type="project" value="TreeGrafter"/>
</dbReference>
<dbReference type="PANTHER" id="PTHR34703">
    <property type="entry name" value="ANTIPORTER SUBUNIT MNHG2-RELATED"/>
    <property type="match status" value="1"/>
</dbReference>
<name>A0A9X5BBZ9_9FIRM</name>
<evidence type="ECO:0000256" key="2">
    <source>
        <dbReference type="ARBA" id="ARBA00008404"/>
    </source>
</evidence>
<proteinExistence type="inferred from homology"/>
<evidence type="ECO:0000256" key="3">
    <source>
        <dbReference type="SAM" id="Coils"/>
    </source>
</evidence>
<reference evidence="5" key="1">
    <citation type="submission" date="2018-09" db="EMBL/GenBank/DDBJ databases">
        <title>Murine metabolic-syndrome-specific gut microbial biobank.</title>
        <authorList>
            <person name="Liu C."/>
        </authorList>
    </citation>
    <scope>NUCLEOTIDE SEQUENCE</scope>
    <source>
        <strain evidence="5">D42-62</strain>
    </source>
</reference>
<organism evidence="5 6">
    <name type="scientific">Parablautia muri</name>
    <dbReference type="NCBI Taxonomy" id="2320879"/>
    <lineage>
        <taxon>Bacteria</taxon>
        <taxon>Bacillati</taxon>
        <taxon>Bacillota</taxon>
        <taxon>Clostridia</taxon>
        <taxon>Lachnospirales</taxon>
        <taxon>Lachnospiraceae</taxon>
        <taxon>Parablautia</taxon>
    </lineage>
</organism>
<comment type="subcellular location">
    <subcellularLocation>
        <location evidence="1">Membrane</location>
        <topology evidence="1">Multi-pass membrane protein</topology>
    </subcellularLocation>
</comment>
<accession>A0A9X5BBZ9</accession>
<feature type="transmembrane region" description="Helical" evidence="4">
    <location>
        <begin position="6"/>
        <end position="31"/>
    </location>
</feature>
<comment type="caution">
    <text evidence="5">The sequence shown here is derived from an EMBL/GenBank/DDBJ whole genome shotgun (WGS) entry which is preliminary data.</text>
</comment>
<evidence type="ECO:0000313" key="5">
    <source>
        <dbReference type="EMBL" id="NBJ91051.1"/>
    </source>
</evidence>
<feature type="coiled-coil region" evidence="3">
    <location>
        <begin position="100"/>
        <end position="130"/>
    </location>
</feature>
<keyword evidence="6" id="KW-1185">Reference proteome</keyword>
<protein>
    <submittedName>
        <fullName evidence="5">Sodium:proton antiporter</fullName>
    </submittedName>
</protein>
<dbReference type="Pfam" id="PF03334">
    <property type="entry name" value="PhaG_MnhG_YufB"/>
    <property type="match status" value="1"/>
</dbReference>
<keyword evidence="4" id="KW-0472">Membrane</keyword>
<keyword evidence="3" id="KW-0175">Coiled coil</keyword>
<keyword evidence="4" id="KW-0812">Transmembrane</keyword>
<dbReference type="Proteomes" id="UP001154420">
    <property type="component" value="Unassembled WGS sequence"/>
</dbReference>
<dbReference type="OrthoDB" id="9806575at2"/>
<dbReference type="InterPro" id="IPR005133">
    <property type="entry name" value="PhaG_MnhG_YufB"/>
</dbReference>
<evidence type="ECO:0000256" key="1">
    <source>
        <dbReference type="ARBA" id="ARBA00004141"/>
    </source>
</evidence>
<gene>
    <name evidence="5" type="ORF">D5281_00215</name>
</gene>
<comment type="similarity">
    <text evidence="2">Belongs to the CPA3 antiporters (TC 2.A.63) subunit G family.</text>
</comment>
<keyword evidence="4" id="KW-1133">Transmembrane helix</keyword>
<evidence type="ECO:0000256" key="4">
    <source>
        <dbReference type="SAM" id="Phobius"/>
    </source>
</evidence>
<sequence length="131" mass="14926">MEILEWIRLILGGTLLLSGLIIFFVELYGIFHFHYVLNRMHAAATGDTLGISCSLIGLMIFCGLNFTTFKMMLVVAFLWFASPVSSHLLSNLEVTTNENLKKYCQVYENLSDLEKELKEEKNKEKAEEGKV</sequence>
<dbReference type="PANTHER" id="PTHR34703:SF1">
    <property type="entry name" value="ANTIPORTER SUBUNIT MNHG2-RELATED"/>
    <property type="match status" value="1"/>
</dbReference>